<evidence type="ECO:0000313" key="2">
    <source>
        <dbReference type="Proteomes" id="UP000886520"/>
    </source>
</evidence>
<dbReference type="EMBL" id="JABFUD020000022">
    <property type="protein sequence ID" value="KAI5062194.1"/>
    <property type="molecule type" value="Genomic_DNA"/>
</dbReference>
<sequence>MCVSLPWRWLQIFLGQCREADTDKDKFKVVEESLAGLVLDSSPVEFESSIEAKVFSQQVLTLQPGRSKAVIEHAAIAVGRGLDFVFSKQFALQRRKLWHALYPSASLSLSNY</sequence>
<dbReference type="Proteomes" id="UP000886520">
    <property type="component" value="Chromosome 22"/>
</dbReference>
<evidence type="ECO:0000313" key="1">
    <source>
        <dbReference type="EMBL" id="KAI5062194.1"/>
    </source>
</evidence>
<dbReference type="AlphaFoldDB" id="A0A9D4U5X9"/>
<dbReference type="OrthoDB" id="77878at2759"/>
<protein>
    <submittedName>
        <fullName evidence="1">Uncharacterized protein</fullName>
    </submittedName>
</protein>
<organism evidence="1 2">
    <name type="scientific">Adiantum capillus-veneris</name>
    <name type="common">Maidenhair fern</name>
    <dbReference type="NCBI Taxonomy" id="13818"/>
    <lineage>
        <taxon>Eukaryota</taxon>
        <taxon>Viridiplantae</taxon>
        <taxon>Streptophyta</taxon>
        <taxon>Embryophyta</taxon>
        <taxon>Tracheophyta</taxon>
        <taxon>Polypodiopsida</taxon>
        <taxon>Polypodiidae</taxon>
        <taxon>Polypodiales</taxon>
        <taxon>Pteridineae</taxon>
        <taxon>Pteridaceae</taxon>
        <taxon>Vittarioideae</taxon>
        <taxon>Adiantum</taxon>
    </lineage>
</organism>
<comment type="caution">
    <text evidence="1">The sequence shown here is derived from an EMBL/GenBank/DDBJ whole genome shotgun (WGS) entry which is preliminary data.</text>
</comment>
<reference evidence="1" key="1">
    <citation type="submission" date="2021-01" db="EMBL/GenBank/DDBJ databases">
        <title>Adiantum capillus-veneris genome.</title>
        <authorList>
            <person name="Fang Y."/>
            <person name="Liao Q."/>
        </authorList>
    </citation>
    <scope>NUCLEOTIDE SEQUENCE</scope>
    <source>
        <strain evidence="1">H3</strain>
        <tissue evidence="1">Leaf</tissue>
    </source>
</reference>
<keyword evidence="2" id="KW-1185">Reference proteome</keyword>
<name>A0A9D4U5X9_ADICA</name>
<proteinExistence type="predicted"/>
<accession>A0A9D4U5X9</accession>
<gene>
    <name evidence="1" type="ORF">GOP47_0022733</name>
</gene>